<sequence>MLAYFLLLHCIGFNGSWAFCLGSGADIPIPDQKGGRSYFQDNYNVSVVIELCTAVDVTPLPENLSAPKEEDSDKTKDKRDDDRDMKTLDEVMRESKKQSDEL</sequence>
<organism evidence="5">
    <name type="scientific">Gongylonema pulchrum</name>
    <dbReference type="NCBI Taxonomy" id="637853"/>
    <lineage>
        <taxon>Eukaryota</taxon>
        <taxon>Metazoa</taxon>
        <taxon>Ecdysozoa</taxon>
        <taxon>Nematoda</taxon>
        <taxon>Chromadorea</taxon>
        <taxon>Rhabditida</taxon>
        <taxon>Spirurina</taxon>
        <taxon>Spiruromorpha</taxon>
        <taxon>Spiruroidea</taxon>
        <taxon>Gongylonematidae</taxon>
        <taxon>Gongylonema</taxon>
    </lineage>
</organism>
<dbReference type="WBParaSite" id="GPUH_0002358801-mRNA-1">
    <property type="protein sequence ID" value="GPUH_0002358801-mRNA-1"/>
    <property type="gene ID" value="GPUH_0002358801"/>
</dbReference>
<evidence type="ECO:0000313" key="3">
    <source>
        <dbReference type="EMBL" id="VDN41637.1"/>
    </source>
</evidence>
<dbReference type="AlphaFoldDB" id="A0A183ERG7"/>
<reference evidence="3 4" key="2">
    <citation type="submission" date="2018-11" db="EMBL/GenBank/DDBJ databases">
        <authorList>
            <consortium name="Pathogen Informatics"/>
        </authorList>
    </citation>
    <scope>NUCLEOTIDE SEQUENCE [LARGE SCALE GENOMIC DNA]</scope>
</reference>
<evidence type="ECO:0000313" key="5">
    <source>
        <dbReference type="WBParaSite" id="GPUH_0002358801-mRNA-1"/>
    </source>
</evidence>
<dbReference type="EMBL" id="UYRT01098201">
    <property type="protein sequence ID" value="VDN41637.1"/>
    <property type="molecule type" value="Genomic_DNA"/>
</dbReference>
<accession>A0A183ERG7</accession>
<dbReference type="Proteomes" id="UP000271098">
    <property type="component" value="Unassembled WGS sequence"/>
</dbReference>
<feature type="compositionally biased region" description="Basic and acidic residues" evidence="1">
    <location>
        <begin position="67"/>
        <end position="102"/>
    </location>
</feature>
<keyword evidence="2" id="KW-0732">Signal</keyword>
<evidence type="ECO:0000256" key="1">
    <source>
        <dbReference type="SAM" id="MobiDB-lite"/>
    </source>
</evidence>
<protein>
    <submittedName>
        <fullName evidence="5">Copine domain-containing protein</fullName>
    </submittedName>
</protein>
<evidence type="ECO:0000256" key="2">
    <source>
        <dbReference type="SAM" id="SignalP"/>
    </source>
</evidence>
<feature type="chain" id="PRO_5043139334" evidence="2">
    <location>
        <begin position="19"/>
        <end position="102"/>
    </location>
</feature>
<proteinExistence type="predicted"/>
<keyword evidence="4" id="KW-1185">Reference proteome</keyword>
<feature type="region of interest" description="Disordered" evidence="1">
    <location>
        <begin position="60"/>
        <end position="102"/>
    </location>
</feature>
<evidence type="ECO:0000313" key="4">
    <source>
        <dbReference type="Proteomes" id="UP000271098"/>
    </source>
</evidence>
<name>A0A183ERG7_9BILA</name>
<gene>
    <name evidence="3" type="ORF">GPUH_LOCUS23559</name>
</gene>
<feature type="signal peptide" evidence="2">
    <location>
        <begin position="1"/>
        <end position="18"/>
    </location>
</feature>
<reference evidence="5" key="1">
    <citation type="submission" date="2016-06" db="UniProtKB">
        <authorList>
            <consortium name="WormBaseParasite"/>
        </authorList>
    </citation>
    <scope>IDENTIFICATION</scope>
</reference>